<dbReference type="InterPro" id="IPR009010">
    <property type="entry name" value="Asp_de-COase-like_dom_sf"/>
</dbReference>
<dbReference type="PROSITE" id="PS51669">
    <property type="entry name" value="4FE4S_MOW_BIS_MGD"/>
    <property type="match status" value="1"/>
</dbReference>
<dbReference type="AlphaFoldDB" id="A0A1N7IHU0"/>
<evidence type="ECO:0000259" key="5">
    <source>
        <dbReference type="PROSITE" id="PS51669"/>
    </source>
</evidence>
<evidence type="ECO:0000256" key="3">
    <source>
        <dbReference type="ARBA" id="ARBA00023004"/>
    </source>
</evidence>
<dbReference type="CDD" id="cd02766">
    <property type="entry name" value="MopB_3"/>
    <property type="match status" value="1"/>
</dbReference>
<name>A0A1N7IHU0_9PROT</name>
<dbReference type="CDD" id="cd02786">
    <property type="entry name" value="MopB_CT_3"/>
    <property type="match status" value="1"/>
</dbReference>
<evidence type="ECO:0000256" key="4">
    <source>
        <dbReference type="ARBA" id="ARBA00023014"/>
    </source>
</evidence>
<dbReference type="Pfam" id="PF00384">
    <property type="entry name" value="Molybdopterin"/>
    <property type="match status" value="1"/>
</dbReference>
<dbReference type="PANTHER" id="PTHR43742">
    <property type="entry name" value="TRIMETHYLAMINE-N-OXIDE REDUCTASE"/>
    <property type="match status" value="1"/>
</dbReference>
<keyword evidence="3" id="KW-0408">Iron</keyword>
<comment type="similarity">
    <text evidence="1">Belongs to the prokaryotic molybdopterin-containing oxidoreductase family.</text>
</comment>
<dbReference type="Proteomes" id="UP000185678">
    <property type="component" value="Unassembled WGS sequence"/>
</dbReference>
<protein>
    <submittedName>
        <fullName evidence="6">Anaerobic selenocysteine-containing dehydrogenase</fullName>
    </submittedName>
</protein>
<dbReference type="InterPro" id="IPR006657">
    <property type="entry name" value="MoPterin_dinucl-bd_dom"/>
</dbReference>
<evidence type="ECO:0000256" key="2">
    <source>
        <dbReference type="ARBA" id="ARBA00022723"/>
    </source>
</evidence>
<dbReference type="GO" id="GO:0016491">
    <property type="term" value="F:oxidoreductase activity"/>
    <property type="evidence" value="ECO:0007669"/>
    <property type="project" value="InterPro"/>
</dbReference>
<keyword evidence="2" id="KW-0479">Metal-binding</keyword>
<dbReference type="InterPro" id="IPR006963">
    <property type="entry name" value="Mopterin_OxRdtase_4Fe-4S_dom"/>
</dbReference>
<dbReference type="Gene3D" id="2.40.40.20">
    <property type="match status" value="1"/>
</dbReference>
<dbReference type="GO" id="GO:0046872">
    <property type="term" value="F:metal ion binding"/>
    <property type="evidence" value="ECO:0007669"/>
    <property type="project" value="UniProtKB-KW"/>
</dbReference>
<dbReference type="SUPFAM" id="SSF53706">
    <property type="entry name" value="Formate dehydrogenase/DMSO reductase, domains 1-3"/>
    <property type="match status" value="1"/>
</dbReference>
<dbReference type="PANTHER" id="PTHR43742:SF6">
    <property type="entry name" value="OXIDOREDUCTASE YYAE-RELATED"/>
    <property type="match status" value="1"/>
</dbReference>
<dbReference type="SMART" id="SM00926">
    <property type="entry name" value="Molybdop_Fe4S4"/>
    <property type="match status" value="1"/>
</dbReference>
<evidence type="ECO:0000256" key="1">
    <source>
        <dbReference type="ARBA" id="ARBA00010312"/>
    </source>
</evidence>
<dbReference type="GO" id="GO:0043546">
    <property type="term" value="F:molybdopterin cofactor binding"/>
    <property type="evidence" value="ECO:0007669"/>
    <property type="project" value="InterPro"/>
</dbReference>
<dbReference type="InterPro" id="IPR037920">
    <property type="entry name" value="YoaE_C"/>
</dbReference>
<dbReference type="Gene3D" id="3.40.50.740">
    <property type="match status" value="1"/>
</dbReference>
<evidence type="ECO:0000313" key="7">
    <source>
        <dbReference type="Proteomes" id="UP000185678"/>
    </source>
</evidence>
<dbReference type="Pfam" id="PF04879">
    <property type="entry name" value="Molybdop_Fe4S4"/>
    <property type="match status" value="1"/>
</dbReference>
<dbReference type="STRING" id="80876.SAMN05421779_10177"/>
<feature type="domain" description="4Fe-4S Mo/W bis-MGD-type" evidence="5">
    <location>
        <begin position="29"/>
        <end position="86"/>
    </location>
</feature>
<keyword evidence="4" id="KW-0411">Iron-sulfur</keyword>
<dbReference type="Gene3D" id="3.40.228.10">
    <property type="entry name" value="Dimethylsulfoxide Reductase, domain 2"/>
    <property type="match status" value="1"/>
</dbReference>
<reference evidence="6 7" key="1">
    <citation type="submission" date="2017-01" db="EMBL/GenBank/DDBJ databases">
        <authorList>
            <person name="Mah S.A."/>
            <person name="Swanson W.J."/>
            <person name="Moy G.W."/>
            <person name="Vacquier V.D."/>
        </authorList>
    </citation>
    <scope>NUCLEOTIDE SEQUENCE [LARGE SCALE GENOMIC DNA]</scope>
    <source>
        <strain evidence="6 7">DSM 11589</strain>
    </source>
</reference>
<sequence>MMSLAFPVMCWAPDGANAAPTQAEAKNGVSIHHSVCPHDCPSVCALDVEVVNGERIGRVRGAPQAYTDGVICAKVARYAERANHPDRLTVPLKRVGPKGSGEFTPISWDEALDTVAEAFRSAADRHGPETVWPYFYAGTMGLVQRDGIERLRHVMGYSEQHKTYCTALATAGWMAAAGHRLGTDAREMAESEVIVVWGGNPVHTQVQVMNWVARAKKNNGARLVVVDPYRTPTAEKADLHVMLRPGTDGALACAVMHVLFRDGLADRDWMARFTDEPEALEQHLATRTPEWAEAITGVPAATIVEFARLYGGTKKSFLRVGYGFTRSRNGAVNMHAVACLPSVTGAWAHYGGGALWGNGGVFGISKTLIEGLDRRRPGVRSLDMSRIGPVLAGNPQDLGDGPPVTAMLVQSCNPAAVAPETALVRQGLLRDDLFLCVHEQFMTDTARYADIVLPATMFTEHDDLYVASGHTFLQCHRAVVPPLGECRSNHEVICALAERLGADHPGFRMSAWEMIDTTLKTSGYEGADALLTARWQDKARTGDDARFLNGFGHADGKFHFRADWAAQGPAHHGLPTLPDHAAVIDEASAEHPFRLVAAPARNFLNSTFTETPTSQKLEKEPTALIHPDDAAGLGLVEGQPVSLGNSRGVVVVAWKPFAGLCKGVVVVESIWPNKNFAGGLGINTLISAEAGYPNGGGVFHDTAIWVRPGLVPFSSLSASS</sequence>
<accession>A0A1N7IHU0</accession>
<dbReference type="Gene3D" id="3.30.2070.10">
    <property type="entry name" value="Formate dehydrogenase/DMSO reductase"/>
    <property type="match status" value="1"/>
</dbReference>
<dbReference type="Pfam" id="PF01568">
    <property type="entry name" value="Molydop_binding"/>
    <property type="match status" value="1"/>
</dbReference>
<evidence type="ECO:0000313" key="6">
    <source>
        <dbReference type="EMBL" id="SIS36635.1"/>
    </source>
</evidence>
<proteinExistence type="inferred from homology"/>
<dbReference type="InterPro" id="IPR006656">
    <property type="entry name" value="Mopterin_OxRdtase"/>
</dbReference>
<organism evidence="6 7">
    <name type="scientific">Insolitispirillum peregrinum</name>
    <dbReference type="NCBI Taxonomy" id="80876"/>
    <lineage>
        <taxon>Bacteria</taxon>
        <taxon>Pseudomonadati</taxon>
        <taxon>Pseudomonadota</taxon>
        <taxon>Alphaproteobacteria</taxon>
        <taxon>Rhodospirillales</taxon>
        <taxon>Novispirillaceae</taxon>
        <taxon>Insolitispirillum</taxon>
    </lineage>
</organism>
<gene>
    <name evidence="6" type="ORF">SAMN05421779_10177</name>
</gene>
<dbReference type="Gene3D" id="2.20.25.90">
    <property type="entry name" value="ADC-like domains"/>
    <property type="match status" value="1"/>
</dbReference>
<dbReference type="SUPFAM" id="SSF50692">
    <property type="entry name" value="ADC-like"/>
    <property type="match status" value="1"/>
</dbReference>
<dbReference type="EMBL" id="FTOA01000001">
    <property type="protein sequence ID" value="SIS36635.1"/>
    <property type="molecule type" value="Genomic_DNA"/>
</dbReference>
<keyword evidence="7" id="KW-1185">Reference proteome</keyword>
<dbReference type="GO" id="GO:0051536">
    <property type="term" value="F:iron-sulfur cluster binding"/>
    <property type="evidence" value="ECO:0007669"/>
    <property type="project" value="UniProtKB-KW"/>
</dbReference>
<dbReference type="InterPro" id="IPR050612">
    <property type="entry name" value="Prok_Mopterin_Oxidored"/>
</dbReference>